<keyword evidence="2" id="KW-1185">Reference proteome</keyword>
<sequence length="82" mass="9515">MDLEINEWQKAVYAVDDPSAPLHPPKNKGHEVMVYLSYIIDHYGNLPDIVAFMHSHQFAWHNDDLFDMNAATLLRRLNPARV</sequence>
<name>A0A3A2ZHA9_9EURO</name>
<protein>
    <submittedName>
        <fullName evidence="1">Uncharacterized protein</fullName>
    </submittedName>
</protein>
<dbReference type="InterPro" id="IPR021838">
    <property type="entry name" value="DUF3431"/>
</dbReference>
<dbReference type="AlphaFoldDB" id="A0A3A2ZHA9"/>
<gene>
    <name evidence="1" type="ORF">PHISCL_11022</name>
</gene>
<evidence type="ECO:0000313" key="1">
    <source>
        <dbReference type="EMBL" id="RJE16641.1"/>
    </source>
</evidence>
<proteinExistence type="predicted"/>
<dbReference type="PANTHER" id="PTHR37490">
    <property type="entry name" value="EXPRESSED PROTEIN"/>
    <property type="match status" value="1"/>
</dbReference>
<dbReference type="OrthoDB" id="426718at2759"/>
<evidence type="ECO:0000313" key="2">
    <source>
        <dbReference type="Proteomes" id="UP000266188"/>
    </source>
</evidence>
<accession>A0A3A2ZHA9</accession>
<comment type="caution">
    <text evidence="1">The sequence shown here is derived from an EMBL/GenBank/DDBJ whole genome shotgun (WGS) entry which is preliminary data.</text>
</comment>
<dbReference type="EMBL" id="MVGC01003443">
    <property type="protein sequence ID" value="RJE16641.1"/>
    <property type="molecule type" value="Genomic_DNA"/>
</dbReference>
<dbReference type="STRING" id="2070753.A0A3A2ZHA9"/>
<dbReference type="PANTHER" id="PTHR37490:SF3">
    <property type="entry name" value="DUF3431 DOMAIN CONTAINING PROTEIN"/>
    <property type="match status" value="1"/>
</dbReference>
<feature type="non-terminal residue" evidence="1">
    <location>
        <position position="82"/>
    </location>
</feature>
<dbReference type="Proteomes" id="UP000266188">
    <property type="component" value="Unassembled WGS sequence"/>
</dbReference>
<organism evidence="1 2">
    <name type="scientific">Aspergillus sclerotialis</name>
    <dbReference type="NCBI Taxonomy" id="2070753"/>
    <lineage>
        <taxon>Eukaryota</taxon>
        <taxon>Fungi</taxon>
        <taxon>Dikarya</taxon>
        <taxon>Ascomycota</taxon>
        <taxon>Pezizomycotina</taxon>
        <taxon>Eurotiomycetes</taxon>
        <taxon>Eurotiomycetidae</taxon>
        <taxon>Eurotiales</taxon>
        <taxon>Aspergillaceae</taxon>
        <taxon>Aspergillus</taxon>
        <taxon>Aspergillus subgen. Polypaecilum</taxon>
    </lineage>
</organism>
<reference evidence="2" key="1">
    <citation type="submission" date="2017-02" db="EMBL/GenBank/DDBJ databases">
        <authorList>
            <person name="Tafer H."/>
            <person name="Lopandic K."/>
        </authorList>
    </citation>
    <scope>NUCLEOTIDE SEQUENCE [LARGE SCALE GENOMIC DNA]</scope>
    <source>
        <strain evidence="2">CBS 366.77</strain>
    </source>
</reference>
<dbReference type="Pfam" id="PF11913">
    <property type="entry name" value="DUF3431"/>
    <property type="match status" value="1"/>
</dbReference>